<comment type="caution">
    <text evidence="1">The sequence shown here is derived from an EMBL/GenBank/DDBJ whole genome shotgun (WGS) entry which is preliminary data.</text>
</comment>
<evidence type="ECO:0000313" key="2">
    <source>
        <dbReference type="Proteomes" id="UP000587586"/>
    </source>
</evidence>
<dbReference type="AlphaFoldDB" id="A0A6V8N3N3"/>
<name>A0A6V8N3N3_9BACT</name>
<reference evidence="2" key="1">
    <citation type="submission" date="2020-06" db="EMBL/GenBank/DDBJ databases">
        <title>Draft genomic sequecing of Geomonas sp. Red745.</title>
        <authorList>
            <person name="Itoh H."/>
            <person name="Xu Z.X."/>
            <person name="Ushijima N."/>
            <person name="Masuda Y."/>
            <person name="Shiratori Y."/>
            <person name="Senoo K."/>
        </authorList>
    </citation>
    <scope>NUCLEOTIDE SEQUENCE [LARGE SCALE GENOMIC DNA]</scope>
    <source>
        <strain evidence="2">Red745</strain>
    </source>
</reference>
<dbReference type="Proteomes" id="UP000587586">
    <property type="component" value="Unassembled WGS sequence"/>
</dbReference>
<proteinExistence type="predicted"/>
<sequence>MKCSWTLPTKAMSSSDNHLKGTLAHFLGKGEHDKALERFNKTIMMIRPSRMEGAEGQVWTLTHSVRGWLFPGDTVPMGAQ</sequence>
<accession>A0A6V8N3N3</accession>
<keyword evidence="2" id="KW-1185">Reference proteome</keyword>
<evidence type="ECO:0000313" key="1">
    <source>
        <dbReference type="EMBL" id="GFO66970.1"/>
    </source>
</evidence>
<dbReference type="EMBL" id="BLXZ01000001">
    <property type="protein sequence ID" value="GFO66970.1"/>
    <property type="molecule type" value="Genomic_DNA"/>
</dbReference>
<organism evidence="1 2">
    <name type="scientific">Geomonas limicola</name>
    <dbReference type="NCBI Taxonomy" id="2740186"/>
    <lineage>
        <taxon>Bacteria</taxon>
        <taxon>Pseudomonadati</taxon>
        <taxon>Thermodesulfobacteriota</taxon>
        <taxon>Desulfuromonadia</taxon>
        <taxon>Geobacterales</taxon>
        <taxon>Geobacteraceae</taxon>
        <taxon>Geomonas</taxon>
    </lineage>
</organism>
<protein>
    <submittedName>
        <fullName evidence="1">Uncharacterized protein</fullName>
    </submittedName>
</protein>
<gene>
    <name evidence="1" type="ORF">GMLC_05490</name>
</gene>